<evidence type="ECO:0000313" key="2">
    <source>
        <dbReference type="Proteomes" id="UP000593562"/>
    </source>
</evidence>
<sequence length="199" mass="19956">MSIQLLNDMYSGIRTFKHDGAGADSALGAGAADVPGVGADGVDGCDGDGCEGDEGVGGDGCDGVGVDGGEGCGGVGVVDGAAGVCAGAGADAGGSFTKLHVSFKKVRVAGLGNKTSKQKSLVPLTTLQQAGEILSALPDEKADVNSLMHPLTPLKFEKQVNGFCNCANPNWTFILITNTATRITCTNAEFFIAARFGVL</sequence>
<evidence type="ECO:0000313" key="1">
    <source>
        <dbReference type="EMBL" id="KAF5749582.1"/>
    </source>
</evidence>
<reference evidence="1 2" key="1">
    <citation type="journal article" date="2020" name="Nat. Commun.">
        <title>Genome of Tripterygium wilfordii and identification of cytochrome P450 involved in triptolide biosynthesis.</title>
        <authorList>
            <person name="Tu L."/>
            <person name="Su P."/>
            <person name="Zhang Z."/>
            <person name="Gao L."/>
            <person name="Wang J."/>
            <person name="Hu T."/>
            <person name="Zhou J."/>
            <person name="Zhang Y."/>
            <person name="Zhao Y."/>
            <person name="Liu Y."/>
            <person name="Song Y."/>
            <person name="Tong Y."/>
            <person name="Lu Y."/>
            <person name="Yang J."/>
            <person name="Xu C."/>
            <person name="Jia M."/>
            <person name="Peters R.J."/>
            <person name="Huang L."/>
            <person name="Gao W."/>
        </authorList>
    </citation>
    <scope>NUCLEOTIDE SEQUENCE [LARGE SCALE GENOMIC DNA]</scope>
    <source>
        <strain evidence="2">cv. XIE 37</strain>
        <tissue evidence="1">Leaf</tissue>
    </source>
</reference>
<dbReference type="Proteomes" id="UP000593562">
    <property type="component" value="Unassembled WGS sequence"/>
</dbReference>
<dbReference type="AlphaFoldDB" id="A0A7J7DT80"/>
<organism evidence="1 2">
    <name type="scientific">Tripterygium wilfordii</name>
    <name type="common">Thunder God vine</name>
    <dbReference type="NCBI Taxonomy" id="458696"/>
    <lineage>
        <taxon>Eukaryota</taxon>
        <taxon>Viridiplantae</taxon>
        <taxon>Streptophyta</taxon>
        <taxon>Embryophyta</taxon>
        <taxon>Tracheophyta</taxon>
        <taxon>Spermatophyta</taxon>
        <taxon>Magnoliopsida</taxon>
        <taxon>eudicotyledons</taxon>
        <taxon>Gunneridae</taxon>
        <taxon>Pentapetalae</taxon>
        <taxon>rosids</taxon>
        <taxon>fabids</taxon>
        <taxon>Celastrales</taxon>
        <taxon>Celastraceae</taxon>
        <taxon>Tripterygium</taxon>
    </lineage>
</organism>
<proteinExistence type="predicted"/>
<name>A0A7J7DT80_TRIWF</name>
<dbReference type="InParanoid" id="A0A7J7DT80"/>
<dbReference type="EMBL" id="JAAARO010000004">
    <property type="protein sequence ID" value="KAF5749582.1"/>
    <property type="molecule type" value="Genomic_DNA"/>
</dbReference>
<protein>
    <submittedName>
        <fullName evidence="1">Uncharacterized protein</fullName>
    </submittedName>
</protein>
<comment type="caution">
    <text evidence="1">The sequence shown here is derived from an EMBL/GenBank/DDBJ whole genome shotgun (WGS) entry which is preliminary data.</text>
</comment>
<keyword evidence="2" id="KW-1185">Reference proteome</keyword>
<gene>
    <name evidence="1" type="ORF">HS088_TW04G01552</name>
</gene>
<accession>A0A7J7DT80</accession>